<protein>
    <recommendedName>
        <fullName evidence="3">tRNA threonylcarbamoyladenosine biosynthesis protein TsaE</fullName>
    </recommendedName>
    <alternativeName>
        <fullName evidence="10">t(6)A37 threonylcarbamoyladenosine biosynthesis protein TsaE</fullName>
    </alternativeName>
</protein>
<dbReference type="GO" id="GO:0005737">
    <property type="term" value="C:cytoplasm"/>
    <property type="evidence" value="ECO:0007669"/>
    <property type="project" value="UniProtKB-SubCell"/>
</dbReference>
<proteinExistence type="inferred from homology"/>
<dbReference type="GO" id="GO:0016740">
    <property type="term" value="F:transferase activity"/>
    <property type="evidence" value="ECO:0007669"/>
    <property type="project" value="UniProtKB-KW"/>
</dbReference>
<evidence type="ECO:0000256" key="8">
    <source>
        <dbReference type="ARBA" id="ARBA00022840"/>
    </source>
</evidence>
<dbReference type="AlphaFoldDB" id="A0A1G2SG24"/>
<dbReference type="Pfam" id="PF02367">
    <property type="entry name" value="TsaE"/>
    <property type="match status" value="1"/>
</dbReference>
<dbReference type="GO" id="GO:0002949">
    <property type="term" value="P:tRNA threonylcarbamoyladenosine modification"/>
    <property type="evidence" value="ECO:0007669"/>
    <property type="project" value="InterPro"/>
</dbReference>
<evidence type="ECO:0000256" key="7">
    <source>
        <dbReference type="ARBA" id="ARBA00022741"/>
    </source>
</evidence>
<comment type="similarity">
    <text evidence="2">Belongs to the TsaE family.</text>
</comment>
<evidence type="ECO:0000256" key="9">
    <source>
        <dbReference type="ARBA" id="ARBA00022842"/>
    </source>
</evidence>
<dbReference type="NCBIfam" id="TIGR00150">
    <property type="entry name" value="T6A_YjeE"/>
    <property type="match status" value="1"/>
</dbReference>
<dbReference type="EMBL" id="MHUW01000011">
    <property type="protein sequence ID" value="OHA83904.1"/>
    <property type="molecule type" value="Genomic_DNA"/>
</dbReference>
<accession>A0A1G2SG24</accession>
<dbReference type="STRING" id="1802727.A2937_01795"/>
<gene>
    <name evidence="11" type="ORF">A2937_01795</name>
</gene>
<evidence type="ECO:0000256" key="10">
    <source>
        <dbReference type="ARBA" id="ARBA00032441"/>
    </source>
</evidence>
<keyword evidence="4" id="KW-0963">Cytoplasm</keyword>
<organism evidence="11 12">
    <name type="scientific">Candidatus Yonathbacteria bacterium RIFCSPLOWO2_01_FULL_47_33b</name>
    <dbReference type="NCBI Taxonomy" id="1802727"/>
    <lineage>
        <taxon>Bacteria</taxon>
        <taxon>Candidatus Yonathiibacteriota</taxon>
    </lineage>
</organism>
<sequence length="152" mass="16736">MVKEVKNLVELRAVAEGFLRDIASRAPQENATVVGLSGDLGAGKTAFVKCVAAALGITEVVTSPTFILEKIYIIPRGSLVGDRFLKLIHIDAYRLHSGDEMRALEWEAILADETNLIFLEWPEQVADAMPKDMIKISFNYVSEGVRAIEGNF</sequence>
<comment type="subcellular location">
    <subcellularLocation>
        <location evidence="1">Cytoplasm</location>
    </subcellularLocation>
</comment>
<evidence type="ECO:0000313" key="11">
    <source>
        <dbReference type="EMBL" id="OHA83904.1"/>
    </source>
</evidence>
<dbReference type="InterPro" id="IPR027417">
    <property type="entry name" value="P-loop_NTPase"/>
</dbReference>
<dbReference type="Proteomes" id="UP000177987">
    <property type="component" value="Unassembled WGS sequence"/>
</dbReference>
<keyword evidence="9" id="KW-0460">Magnesium</keyword>
<evidence type="ECO:0000256" key="2">
    <source>
        <dbReference type="ARBA" id="ARBA00007599"/>
    </source>
</evidence>
<keyword evidence="5" id="KW-0819">tRNA processing</keyword>
<dbReference type="GO" id="GO:0046872">
    <property type="term" value="F:metal ion binding"/>
    <property type="evidence" value="ECO:0007669"/>
    <property type="project" value="UniProtKB-KW"/>
</dbReference>
<dbReference type="InterPro" id="IPR003442">
    <property type="entry name" value="T6A_TsaE"/>
</dbReference>
<dbReference type="PANTHER" id="PTHR33540:SF2">
    <property type="entry name" value="TRNA THREONYLCARBAMOYLADENOSINE BIOSYNTHESIS PROTEIN TSAE"/>
    <property type="match status" value="1"/>
</dbReference>
<keyword evidence="6" id="KW-0479">Metal-binding</keyword>
<evidence type="ECO:0000313" key="12">
    <source>
        <dbReference type="Proteomes" id="UP000177987"/>
    </source>
</evidence>
<keyword evidence="11" id="KW-0808">Transferase</keyword>
<keyword evidence="8" id="KW-0067">ATP-binding</keyword>
<dbReference type="Gene3D" id="3.40.50.300">
    <property type="entry name" value="P-loop containing nucleotide triphosphate hydrolases"/>
    <property type="match status" value="1"/>
</dbReference>
<evidence type="ECO:0000256" key="3">
    <source>
        <dbReference type="ARBA" id="ARBA00019010"/>
    </source>
</evidence>
<name>A0A1G2SG24_9BACT</name>
<dbReference type="GO" id="GO:0005524">
    <property type="term" value="F:ATP binding"/>
    <property type="evidence" value="ECO:0007669"/>
    <property type="project" value="UniProtKB-KW"/>
</dbReference>
<evidence type="ECO:0000256" key="4">
    <source>
        <dbReference type="ARBA" id="ARBA00022490"/>
    </source>
</evidence>
<evidence type="ECO:0000256" key="6">
    <source>
        <dbReference type="ARBA" id="ARBA00022723"/>
    </source>
</evidence>
<keyword evidence="7" id="KW-0547">Nucleotide-binding</keyword>
<dbReference type="PANTHER" id="PTHR33540">
    <property type="entry name" value="TRNA THREONYLCARBAMOYLADENOSINE BIOSYNTHESIS PROTEIN TSAE"/>
    <property type="match status" value="1"/>
</dbReference>
<dbReference type="SUPFAM" id="SSF52540">
    <property type="entry name" value="P-loop containing nucleoside triphosphate hydrolases"/>
    <property type="match status" value="1"/>
</dbReference>
<comment type="caution">
    <text evidence="11">The sequence shown here is derived from an EMBL/GenBank/DDBJ whole genome shotgun (WGS) entry which is preliminary data.</text>
</comment>
<evidence type="ECO:0000256" key="1">
    <source>
        <dbReference type="ARBA" id="ARBA00004496"/>
    </source>
</evidence>
<reference evidence="11 12" key="1">
    <citation type="journal article" date="2016" name="Nat. Commun.">
        <title>Thousands of microbial genomes shed light on interconnected biogeochemical processes in an aquifer system.</title>
        <authorList>
            <person name="Anantharaman K."/>
            <person name="Brown C.T."/>
            <person name="Hug L.A."/>
            <person name="Sharon I."/>
            <person name="Castelle C.J."/>
            <person name="Probst A.J."/>
            <person name="Thomas B.C."/>
            <person name="Singh A."/>
            <person name="Wilkins M.J."/>
            <person name="Karaoz U."/>
            <person name="Brodie E.L."/>
            <person name="Williams K.H."/>
            <person name="Hubbard S.S."/>
            <person name="Banfield J.F."/>
        </authorList>
    </citation>
    <scope>NUCLEOTIDE SEQUENCE [LARGE SCALE GENOMIC DNA]</scope>
</reference>
<evidence type="ECO:0000256" key="5">
    <source>
        <dbReference type="ARBA" id="ARBA00022694"/>
    </source>
</evidence>